<evidence type="ECO:0000313" key="3">
    <source>
        <dbReference type="EMBL" id="KZL94270.1"/>
    </source>
</evidence>
<dbReference type="Proteomes" id="UP000076603">
    <property type="component" value="Unassembled WGS sequence"/>
</dbReference>
<dbReference type="PATRIC" id="fig|1121326.3.peg.1291"/>
<dbReference type="STRING" id="1121326.CLMAG_13230"/>
<accession>A0A162UTM9</accession>
<feature type="region of interest" description="Disordered" evidence="2">
    <location>
        <begin position="1"/>
        <end position="22"/>
    </location>
</feature>
<dbReference type="EMBL" id="LWAE01000001">
    <property type="protein sequence ID" value="KZL94270.1"/>
    <property type="molecule type" value="Genomic_DNA"/>
</dbReference>
<comment type="similarity">
    <text evidence="1">Belongs to the UPF0229 family.</text>
</comment>
<reference evidence="3 4" key="1">
    <citation type="submission" date="2016-04" db="EMBL/GenBank/DDBJ databases">
        <title>Genome sequence of Clostridium magnum DSM 2767.</title>
        <authorList>
            <person name="Poehlein A."/>
            <person name="Uhlig R."/>
            <person name="Fischer R."/>
            <person name="Bahl H."/>
            <person name="Daniel R."/>
        </authorList>
    </citation>
    <scope>NUCLEOTIDE SEQUENCE [LARGE SCALE GENOMIC DNA]</scope>
    <source>
        <strain evidence="3 4">DSM 2767</strain>
    </source>
</reference>
<proteinExistence type="inferred from homology"/>
<dbReference type="AlphaFoldDB" id="A0A162UTM9"/>
<feature type="region of interest" description="Disordered" evidence="2">
    <location>
        <begin position="71"/>
        <end position="105"/>
    </location>
</feature>
<keyword evidence="4" id="KW-1185">Reference proteome</keyword>
<dbReference type="NCBIfam" id="TIGR02877">
    <property type="entry name" value="spore_yhbH"/>
    <property type="match status" value="1"/>
</dbReference>
<dbReference type="OrthoDB" id="9788289at2"/>
<dbReference type="PANTHER" id="PTHR30510:SF2">
    <property type="entry name" value="UPF0229 PROTEIN YEAH"/>
    <property type="match status" value="1"/>
</dbReference>
<gene>
    <name evidence="3" type="ORF">CLMAG_13230</name>
</gene>
<dbReference type="Pfam" id="PF04285">
    <property type="entry name" value="DUF444"/>
    <property type="match status" value="1"/>
</dbReference>
<evidence type="ECO:0000313" key="4">
    <source>
        <dbReference type="Proteomes" id="UP000076603"/>
    </source>
</evidence>
<evidence type="ECO:0000256" key="2">
    <source>
        <dbReference type="SAM" id="MobiDB-lite"/>
    </source>
</evidence>
<evidence type="ECO:0000256" key="1">
    <source>
        <dbReference type="HAMAP-Rule" id="MF_01232"/>
    </source>
</evidence>
<feature type="compositionally biased region" description="Basic and acidic residues" evidence="2">
    <location>
        <begin position="78"/>
        <end position="94"/>
    </location>
</feature>
<dbReference type="InterPro" id="IPR014230">
    <property type="entry name" value="Spore_YhbH"/>
</dbReference>
<dbReference type="PANTHER" id="PTHR30510">
    <property type="entry name" value="UPF0229 PROTEIN YEAH"/>
    <property type="match status" value="1"/>
</dbReference>
<dbReference type="RefSeq" id="WP_066619534.1">
    <property type="nucleotide sequence ID" value="NZ_FQXL01000009.1"/>
</dbReference>
<dbReference type="InterPro" id="IPR036465">
    <property type="entry name" value="vWFA_dom_sf"/>
</dbReference>
<protein>
    <recommendedName>
        <fullName evidence="1">UPF0229 protein CLMAG_13230</fullName>
    </recommendedName>
</protein>
<dbReference type="HAMAP" id="MF_01232">
    <property type="entry name" value="UPF0229"/>
    <property type="match status" value="1"/>
</dbReference>
<name>A0A162UTM9_9CLOT</name>
<comment type="caution">
    <text evidence="3">The sequence shown here is derived from an EMBL/GenBank/DDBJ whole genome shotgun (WGS) entry which is preliminary data.</text>
</comment>
<feature type="compositionally biased region" description="Basic and acidic residues" evidence="2">
    <location>
        <begin position="11"/>
        <end position="22"/>
    </location>
</feature>
<sequence>MAVFREFNPIGHDRAAEDKRRHRELVEDSIKKNLVDILSEESIMGQTKNKKIKIPIRGLKEYQFVYGKNSPGVGSGDGTEKRGDVIGTEKDGKGKGNKGAGNEEGEDIYETEITIDDIMEYVFQDLNLPNLTKKRFSEIISDGAKKKCGYQKGGIPPRLAKKRTVQEKLKRKQGMKRALREGVKDTGLNEEIINQYTLEDDNLVGRFPFKEDDLRYYRVKPTKKREYNAVVMCIMDTSASMDQNKKYLARSFFFMLYQFVKMKYSNVEVVFIAHSTSAKVVTEQEFFHKVESGGTYISSGYDKALEIINEKFNPAIWNIYSFHVSDGDNWSEDNDRAVKSANKLCDVSNLFGYAEIMAYGYTSAIKKRYANEVKRNNFVSVAMKKKEDMWDALREMLTVDIKNEQG</sequence>
<dbReference type="SUPFAM" id="SSF53300">
    <property type="entry name" value="vWA-like"/>
    <property type="match status" value="1"/>
</dbReference>
<dbReference type="InterPro" id="IPR006698">
    <property type="entry name" value="UPF0229"/>
</dbReference>
<dbReference type="Gene3D" id="3.40.50.410">
    <property type="entry name" value="von Willebrand factor, type A domain"/>
    <property type="match status" value="1"/>
</dbReference>
<organism evidence="3 4">
    <name type="scientific">Clostridium magnum DSM 2767</name>
    <dbReference type="NCBI Taxonomy" id="1121326"/>
    <lineage>
        <taxon>Bacteria</taxon>
        <taxon>Bacillati</taxon>
        <taxon>Bacillota</taxon>
        <taxon>Clostridia</taxon>
        <taxon>Eubacteriales</taxon>
        <taxon>Clostridiaceae</taxon>
        <taxon>Clostridium</taxon>
    </lineage>
</organism>